<dbReference type="KEGG" id="mkc:kam1_2078"/>
<organism evidence="2 4">
    <name type="scientific">Methylacidiphilum kamchatkense Kam1</name>
    <dbReference type="NCBI Taxonomy" id="1202785"/>
    <lineage>
        <taxon>Bacteria</taxon>
        <taxon>Pseudomonadati</taxon>
        <taxon>Verrucomicrobiota</taxon>
        <taxon>Methylacidiphilae</taxon>
        <taxon>Methylacidiphilales</taxon>
        <taxon>Methylacidiphilaceae</taxon>
        <taxon>Methylacidiphilum (ex Ratnadevi et al. 2023)</taxon>
    </lineage>
</organism>
<dbReference type="AlphaFoldDB" id="A0A0C1V426"/>
<proteinExistence type="predicted"/>
<keyword evidence="3" id="KW-1185">Reference proteome</keyword>
<reference evidence="2" key="2">
    <citation type="journal article" date="2019" name="BMC Genomics">
        <title>Complete genome sequence analysis of the thermoacidophilic verrucomicrobial methanotroph 'Candidatus Methylacidiphilum kamchatkense' strain Kam1 and comparison with its closest relatives.</title>
        <authorList>
            <person name="Kruse T."/>
            <person name="Ratnadevi C.M."/>
            <person name="Erikstad H.A."/>
            <person name="Birkeland N.K."/>
        </authorList>
    </citation>
    <scope>NUCLEOTIDE SEQUENCE</scope>
    <source>
        <strain evidence="2">Kam1</strain>
    </source>
</reference>
<dbReference type="Proteomes" id="UP000031594">
    <property type="component" value="Unassembled WGS sequence"/>
</dbReference>
<evidence type="ECO:0000313" key="1">
    <source>
        <dbReference type="EMBL" id="KIE58470.1"/>
    </source>
</evidence>
<dbReference type="OrthoDB" id="190299at2"/>
<dbReference type="EMBL" id="JQNX01000004">
    <property type="protein sequence ID" value="KIE58470.1"/>
    <property type="molecule type" value="Genomic_DNA"/>
</dbReference>
<reference evidence="1 3" key="1">
    <citation type="submission" date="2014-08" db="EMBL/GenBank/DDBJ databases">
        <title>Methylacidiphilum kamchatkense strain Kam1 draft genome sequence.</title>
        <authorList>
            <person name="Birkeland N.-K."/>
            <person name="Erikstad H.A."/>
        </authorList>
    </citation>
    <scope>NUCLEOTIDE SEQUENCE [LARGE SCALE GENOMIC DNA]</scope>
    <source>
        <strain evidence="1 3">Kam1</strain>
    </source>
</reference>
<protein>
    <submittedName>
        <fullName evidence="2">Uncharacterized protein</fullName>
    </submittedName>
</protein>
<evidence type="ECO:0000313" key="4">
    <source>
        <dbReference type="Proteomes" id="UP000315925"/>
    </source>
</evidence>
<gene>
    <name evidence="1" type="ORF">A946_06140</name>
    <name evidence="2" type="ORF">kam1_2078</name>
</gene>
<evidence type="ECO:0000313" key="3">
    <source>
        <dbReference type="Proteomes" id="UP000031594"/>
    </source>
</evidence>
<reference evidence="4" key="3">
    <citation type="submission" date="2019-03" db="EMBL/GenBank/DDBJ databases">
        <title>Complete genome of Methylacidiphilum kamchatkense Kam1.</title>
        <authorList>
            <person name="Kruse T."/>
            <person name="Murarilal Ratnadevi C."/>
            <person name="Erikstad H.-A."/>
            <person name="Birkeland N.-K."/>
        </authorList>
    </citation>
    <scope>NUCLEOTIDE SEQUENCE [LARGE SCALE GENOMIC DNA]</scope>
    <source>
        <strain evidence="4">kam1</strain>
    </source>
</reference>
<dbReference type="Proteomes" id="UP000315925">
    <property type="component" value="Chromosome"/>
</dbReference>
<accession>A0A0C1V426</accession>
<evidence type="ECO:0000313" key="2">
    <source>
        <dbReference type="EMBL" id="QDQ43286.1"/>
    </source>
</evidence>
<sequence length="169" mass="19385">MKYIISLFFLFFLVHHSLSGKETPVLLPNITPRLAKFLESLPQNAQNEITSSFKETLSYDLIGDKKVEAEPSKRIIEIDETTEAGHGVLVFELTQSGSRFLFLNDLPYKIPLPNLSHAEQFTIALIFAEHEKAIFVDRNWGRMWFDPPSAMTDIQKEAYKKLGLIQDEK</sequence>
<dbReference type="EMBL" id="CP037899">
    <property type="protein sequence ID" value="QDQ43286.1"/>
    <property type="molecule type" value="Genomic_DNA"/>
</dbReference>
<name>A0A0C1V426_9BACT</name>
<dbReference type="RefSeq" id="WP_039721439.1">
    <property type="nucleotide sequence ID" value="NZ_CP037899.1"/>
</dbReference>